<evidence type="ECO:0000259" key="2">
    <source>
        <dbReference type="PROSITE" id="PS00028"/>
    </source>
</evidence>
<sequence>MSYLVSFPFAATEPAPAEAQSYDSLLYGHDFGMTSNETYGDYYASYVFSDQELCFLSDANTAAYHCRDNQDLYTLDDLATYHPEQHFQNSFGIYPWNTMFTEPSGPFSEVEDASPTIDPSILFLRPDMSYISTDSSGISPPATPCNTHLSSRSPSESPMQGMPSLTCSPVSSLSEHTSSDVDAAGATDSEFEYGGSSSFTDDDEDYVPLQSSQSRCPRKKSSATKRKAKVSPAASTSRRTGVQRTPRSSRARTSRSAPYPPPSSPPSSTDELLIHTAPRIEQVATPFVPLSQADRDLKACPLCDDTFNRPVDAARHYERHFSHALAGKHICHGVHVDRAAEYDVDVAAGDAREFRGEMRVGKACWKTFSRRDALIRHLKNPRSSCVSDTLLPEAYFGVKSL</sequence>
<dbReference type="AlphaFoldDB" id="A0A0C3PDR1"/>
<reference evidence="3 4" key="1">
    <citation type="journal article" date="2014" name="PLoS Genet.">
        <title>Analysis of the Phlebiopsis gigantea genome, transcriptome and secretome provides insight into its pioneer colonization strategies of wood.</title>
        <authorList>
            <person name="Hori C."/>
            <person name="Ishida T."/>
            <person name="Igarashi K."/>
            <person name="Samejima M."/>
            <person name="Suzuki H."/>
            <person name="Master E."/>
            <person name="Ferreira P."/>
            <person name="Ruiz-Duenas F.J."/>
            <person name="Held B."/>
            <person name="Canessa P."/>
            <person name="Larrondo L.F."/>
            <person name="Schmoll M."/>
            <person name="Druzhinina I.S."/>
            <person name="Kubicek C.P."/>
            <person name="Gaskell J.A."/>
            <person name="Kersten P."/>
            <person name="St John F."/>
            <person name="Glasner J."/>
            <person name="Sabat G."/>
            <person name="Splinter BonDurant S."/>
            <person name="Syed K."/>
            <person name="Yadav J."/>
            <person name="Mgbeahuruike A.C."/>
            <person name="Kovalchuk A."/>
            <person name="Asiegbu F.O."/>
            <person name="Lackner G."/>
            <person name="Hoffmeister D."/>
            <person name="Rencoret J."/>
            <person name="Gutierrez A."/>
            <person name="Sun H."/>
            <person name="Lindquist E."/>
            <person name="Barry K."/>
            <person name="Riley R."/>
            <person name="Grigoriev I.V."/>
            <person name="Henrissat B."/>
            <person name="Kues U."/>
            <person name="Berka R.M."/>
            <person name="Martinez A.T."/>
            <person name="Covert S.F."/>
            <person name="Blanchette R.A."/>
            <person name="Cullen D."/>
        </authorList>
    </citation>
    <scope>NUCLEOTIDE SEQUENCE [LARGE SCALE GENOMIC DNA]</scope>
    <source>
        <strain evidence="3 4">11061_1 CR5-6</strain>
    </source>
</reference>
<proteinExistence type="predicted"/>
<accession>A0A0C3PDR1</accession>
<dbReference type="PROSITE" id="PS00028">
    <property type="entry name" value="ZINC_FINGER_C2H2_1"/>
    <property type="match status" value="1"/>
</dbReference>
<protein>
    <recommendedName>
        <fullName evidence="2">C2H2-type domain-containing protein</fullName>
    </recommendedName>
</protein>
<feature type="compositionally biased region" description="Basic residues" evidence="1">
    <location>
        <begin position="216"/>
        <end position="229"/>
    </location>
</feature>
<evidence type="ECO:0000313" key="3">
    <source>
        <dbReference type="EMBL" id="KIP03478.1"/>
    </source>
</evidence>
<dbReference type="EMBL" id="KN840614">
    <property type="protein sequence ID" value="KIP03478.1"/>
    <property type="molecule type" value="Genomic_DNA"/>
</dbReference>
<feature type="compositionally biased region" description="Polar residues" evidence="1">
    <location>
        <begin position="233"/>
        <end position="243"/>
    </location>
</feature>
<feature type="domain" description="C2H2-type" evidence="2">
    <location>
        <begin position="300"/>
        <end position="320"/>
    </location>
</feature>
<feature type="region of interest" description="Disordered" evidence="1">
    <location>
        <begin position="133"/>
        <end position="271"/>
    </location>
</feature>
<name>A0A0C3PDR1_PHLG1</name>
<gene>
    <name evidence="3" type="ORF">PHLGIDRAFT_121556</name>
</gene>
<feature type="compositionally biased region" description="Polar residues" evidence="1">
    <location>
        <begin position="133"/>
        <end position="176"/>
    </location>
</feature>
<organism evidence="3 4">
    <name type="scientific">Phlebiopsis gigantea (strain 11061_1 CR5-6)</name>
    <name type="common">White-rot fungus</name>
    <name type="synonym">Peniophora gigantea</name>
    <dbReference type="NCBI Taxonomy" id="745531"/>
    <lineage>
        <taxon>Eukaryota</taxon>
        <taxon>Fungi</taxon>
        <taxon>Dikarya</taxon>
        <taxon>Basidiomycota</taxon>
        <taxon>Agaricomycotina</taxon>
        <taxon>Agaricomycetes</taxon>
        <taxon>Polyporales</taxon>
        <taxon>Phanerochaetaceae</taxon>
        <taxon>Phlebiopsis</taxon>
    </lineage>
</organism>
<dbReference type="OrthoDB" id="8922241at2759"/>
<evidence type="ECO:0000256" key="1">
    <source>
        <dbReference type="SAM" id="MobiDB-lite"/>
    </source>
</evidence>
<dbReference type="Proteomes" id="UP000053257">
    <property type="component" value="Unassembled WGS sequence"/>
</dbReference>
<dbReference type="STRING" id="745531.A0A0C3PDR1"/>
<dbReference type="InterPro" id="IPR013087">
    <property type="entry name" value="Znf_C2H2_type"/>
</dbReference>
<dbReference type="HOGENOM" id="CLU_687179_0_0_1"/>
<evidence type="ECO:0000313" key="4">
    <source>
        <dbReference type="Proteomes" id="UP000053257"/>
    </source>
</evidence>
<keyword evidence="4" id="KW-1185">Reference proteome</keyword>